<dbReference type="SUPFAM" id="SSF50978">
    <property type="entry name" value="WD40 repeat-like"/>
    <property type="match status" value="1"/>
</dbReference>
<keyword evidence="5" id="KW-1185">Reference proteome</keyword>
<dbReference type="Pfam" id="PF00400">
    <property type="entry name" value="WD40"/>
    <property type="match status" value="1"/>
</dbReference>
<evidence type="ECO:0000256" key="1">
    <source>
        <dbReference type="ARBA" id="ARBA00022574"/>
    </source>
</evidence>
<sequence length="547" mass="58489">MMMHNGNNGYGNGVMTVASTGTTSYPPTTNAQAQALKTYFKTPEGRYKLQYEKTHTPGLLPYSHGKSVSLVGFLFNLSVRLAAEKVTLAHLKDKPTQAGPAPSSSASTSSGVRYAAARLLGVGGGNGGRTLNFVGGNGTSKAANGTSRSSSLAGSNGSHSMLNSNYDGKGTYLIFNVGDTLFISDLNSQDKDPIKLIHFSNSNPVCHAFDPESKDGHDLLIGLYSGDVYSVSLRQQLQDVGKKLVGAHHYNKEGSVIVLNSRCAGIAWVPKGDGTFVVAHADGNLYVYEKASLNYIQFIKDQTQFSVAHARSSKSNPIARWHICQGSINSIAFSTDGAYLAIVGRDGYLRVFDYSKEQLICGGKSYYGALLCCAWREDGSQVSGVAFDSYWSSPTSDGTEENIMYRFGSVGQDTQLLLWDLSMDEIVVPLRRCPPGGSPTFGTGSQSSHWDSACPPGTLQPAPSMRVVPKLSPLVAHRVHSEPQSGIIFTEESILSACREGHVKVWMRPGISEGQSSNSEALVGTSSKEQPLVPGKTGASSYKSVHL</sequence>
<dbReference type="PANTHER" id="PTHR14107">
    <property type="entry name" value="WD REPEAT PROTEIN"/>
    <property type="match status" value="1"/>
</dbReference>
<feature type="compositionally biased region" description="Polar residues" evidence="3">
    <location>
        <begin position="513"/>
        <end position="529"/>
    </location>
</feature>
<accession>A0A660KU14</accession>
<feature type="compositionally biased region" description="Polar residues" evidence="3">
    <location>
        <begin position="538"/>
        <end position="547"/>
    </location>
</feature>
<keyword evidence="2" id="KW-0677">Repeat</keyword>
<keyword evidence="1" id="KW-0853">WD repeat</keyword>
<dbReference type="PANTHER" id="PTHR14107:SF23">
    <property type="entry name" value="WD REPEAT-CONTAINING PROTEIN 20-LIKE"/>
    <property type="match status" value="1"/>
</dbReference>
<dbReference type="AlphaFoldDB" id="A0A660KU14"/>
<dbReference type="SMART" id="SM00320">
    <property type="entry name" value="WD40"/>
    <property type="match status" value="4"/>
</dbReference>
<evidence type="ECO:0000256" key="3">
    <source>
        <dbReference type="SAM" id="MobiDB-lite"/>
    </source>
</evidence>
<dbReference type="EMBL" id="CM017324">
    <property type="protein sequence ID" value="KAE8038868.1"/>
    <property type="molecule type" value="Genomic_DNA"/>
</dbReference>
<dbReference type="Gene3D" id="2.130.10.10">
    <property type="entry name" value="YVTN repeat-like/Quinoprotein amine dehydrogenase"/>
    <property type="match status" value="1"/>
</dbReference>
<evidence type="ECO:0000313" key="5">
    <source>
        <dbReference type="Proteomes" id="UP000327013"/>
    </source>
</evidence>
<name>A0A660KU14_9ROSI</name>
<evidence type="ECO:0008006" key="6">
    <source>
        <dbReference type="Google" id="ProtNLM"/>
    </source>
</evidence>
<evidence type="ECO:0000313" key="4">
    <source>
        <dbReference type="EMBL" id="KAE8038868.1"/>
    </source>
</evidence>
<dbReference type="OrthoDB" id="3367at2759"/>
<dbReference type="InterPro" id="IPR015943">
    <property type="entry name" value="WD40/YVTN_repeat-like_dom_sf"/>
</dbReference>
<evidence type="ECO:0000256" key="2">
    <source>
        <dbReference type="ARBA" id="ARBA00022737"/>
    </source>
</evidence>
<feature type="region of interest" description="Disordered" evidence="3">
    <location>
        <begin position="510"/>
        <end position="547"/>
    </location>
</feature>
<organism evidence="4 5">
    <name type="scientific">Carpinus fangiana</name>
    <dbReference type="NCBI Taxonomy" id="176857"/>
    <lineage>
        <taxon>Eukaryota</taxon>
        <taxon>Viridiplantae</taxon>
        <taxon>Streptophyta</taxon>
        <taxon>Embryophyta</taxon>
        <taxon>Tracheophyta</taxon>
        <taxon>Spermatophyta</taxon>
        <taxon>Magnoliopsida</taxon>
        <taxon>eudicotyledons</taxon>
        <taxon>Gunneridae</taxon>
        <taxon>Pentapetalae</taxon>
        <taxon>rosids</taxon>
        <taxon>fabids</taxon>
        <taxon>Fagales</taxon>
        <taxon>Betulaceae</taxon>
        <taxon>Carpinus</taxon>
    </lineage>
</organism>
<dbReference type="InterPro" id="IPR001680">
    <property type="entry name" value="WD40_rpt"/>
</dbReference>
<dbReference type="InterPro" id="IPR036322">
    <property type="entry name" value="WD40_repeat_dom_sf"/>
</dbReference>
<dbReference type="InterPro" id="IPR051362">
    <property type="entry name" value="WD_repeat_creC_regulators"/>
</dbReference>
<dbReference type="Proteomes" id="UP000327013">
    <property type="component" value="Chromosome 4"/>
</dbReference>
<protein>
    <recommendedName>
        <fullName evidence="6">Catabolite repression protein creC</fullName>
    </recommendedName>
</protein>
<gene>
    <name evidence="4" type="ORF">FH972_011337</name>
</gene>
<reference evidence="4 5" key="1">
    <citation type="submission" date="2019-06" db="EMBL/GenBank/DDBJ databases">
        <title>A chromosomal-level reference genome of Carpinus fangiana (Coryloideae, Betulaceae).</title>
        <authorList>
            <person name="Yang X."/>
            <person name="Wang Z."/>
            <person name="Zhang L."/>
            <person name="Hao G."/>
            <person name="Liu J."/>
            <person name="Yang Y."/>
        </authorList>
    </citation>
    <scope>NUCLEOTIDE SEQUENCE [LARGE SCALE GENOMIC DNA]</scope>
    <source>
        <strain evidence="4">Cfa_2016G</strain>
        <tissue evidence="4">Leaf</tissue>
    </source>
</reference>
<proteinExistence type="predicted"/>